<feature type="transmembrane region" description="Helical" evidence="1">
    <location>
        <begin position="12"/>
        <end position="32"/>
    </location>
</feature>
<dbReference type="OrthoDB" id="8452378at2"/>
<evidence type="ECO:0000313" key="2">
    <source>
        <dbReference type="EMBL" id="RFC65246.1"/>
    </source>
</evidence>
<gene>
    <name evidence="2" type="ORF">DYI37_05235</name>
</gene>
<comment type="caution">
    <text evidence="2">The sequence shown here is derived from an EMBL/GenBank/DDBJ whole genome shotgun (WGS) entry which is preliminary data.</text>
</comment>
<dbReference type="EMBL" id="QURL01000002">
    <property type="protein sequence ID" value="RFC65246.1"/>
    <property type="molecule type" value="Genomic_DNA"/>
</dbReference>
<keyword evidence="1" id="KW-0472">Membrane</keyword>
<keyword evidence="3" id="KW-1185">Reference proteome</keyword>
<evidence type="ECO:0000256" key="1">
    <source>
        <dbReference type="SAM" id="Phobius"/>
    </source>
</evidence>
<keyword evidence="1" id="KW-1133">Transmembrane helix</keyword>
<organism evidence="2 3">
    <name type="scientific">Fulvimarina endophytica</name>
    <dbReference type="NCBI Taxonomy" id="2293836"/>
    <lineage>
        <taxon>Bacteria</taxon>
        <taxon>Pseudomonadati</taxon>
        <taxon>Pseudomonadota</taxon>
        <taxon>Alphaproteobacteria</taxon>
        <taxon>Hyphomicrobiales</taxon>
        <taxon>Aurantimonadaceae</taxon>
        <taxon>Fulvimarina</taxon>
    </lineage>
</organism>
<evidence type="ECO:0000313" key="3">
    <source>
        <dbReference type="Proteomes" id="UP000264310"/>
    </source>
</evidence>
<reference evidence="2 3" key="1">
    <citation type="submission" date="2018-08" db="EMBL/GenBank/DDBJ databases">
        <title>Fulvimarina sp. 85, whole genome shotgun sequence.</title>
        <authorList>
            <person name="Tuo L."/>
        </authorList>
    </citation>
    <scope>NUCLEOTIDE SEQUENCE [LARGE SCALE GENOMIC DNA]</scope>
    <source>
        <strain evidence="2 3">85</strain>
    </source>
</reference>
<feature type="transmembrane region" description="Helical" evidence="1">
    <location>
        <begin position="53"/>
        <end position="73"/>
    </location>
</feature>
<accession>A0A371X7Q5</accession>
<protein>
    <submittedName>
        <fullName evidence="2">Uncharacterized protein</fullName>
    </submittedName>
</protein>
<dbReference type="AlphaFoldDB" id="A0A371X7Q5"/>
<name>A0A371X7Q5_9HYPH</name>
<dbReference type="Proteomes" id="UP000264310">
    <property type="component" value="Unassembled WGS sequence"/>
</dbReference>
<dbReference type="RefSeq" id="WP_116682143.1">
    <property type="nucleotide sequence ID" value="NZ_QURL01000002.1"/>
</dbReference>
<keyword evidence="1" id="KW-0812">Transmembrane</keyword>
<proteinExistence type="predicted"/>
<sequence length="74" mass="8149">MGRRGVMEIPAILGALIGLAIGIADYVLLGFVRDRFRQKMPAERIGSGVIIEIVRISQLVFFPIAGWYVGAYLL</sequence>